<keyword evidence="2" id="KW-0808">Transferase</keyword>
<dbReference type="PANTHER" id="PTHR34203">
    <property type="entry name" value="METHYLTRANSFERASE, FKBM FAMILY PROTEIN"/>
    <property type="match status" value="1"/>
</dbReference>
<dbReference type="Proteomes" id="UP000253977">
    <property type="component" value="Unassembled WGS sequence"/>
</dbReference>
<dbReference type="PANTHER" id="PTHR34203:SF15">
    <property type="entry name" value="SLL1173 PROTEIN"/>
    <property type="match status" value="1"/>
</dbReference>
<dbReference type="InterPro" id="IPR006342">
    <property type="entry name" value="FkbM_mtfrase"/>
</dbReference>
<gene>
    <name evidence="2" type="ORF">DU478_00360</name>
</gene>
<dbReference type="EMBL" id="QPMK01000001">
    <property type="protein sequence ID" value="RDD67972.1"/>
    <property type="molecule type" value="Genomic_DNA"/>
</dbReference>
<evidence type="ECO:0000313" key="2">
    <source>
        <dbReference type="EMBL" id="RDD67972.1"/>
    </source>
</evidence>
<dbReference type="Gene3D" id="3.40.50.150">
    <property type="entry name" value="Vaccinia Virus protein VP39"/>
    <property type="match status" value="1"/>
</dbReference>
<proteinExistence type="predicted"/>
<dbReference type="Pfam" id="PF05050">
    <property type="entry name" value="Methyltransf_21"/>
    <property type="match status" value="1"/>
</dbReference>
<dbReference type="CDD" id="cd02440">
    <property type="entry name" value="AdoMet_MTases"/>
    <property type="match status" value="1"/>
</dbReference>
<dbReference type="GO" id="GO:0032259">
    <property type="term" value="P:methylation"/>
    <property type="evidence" value="ECO:0007669"/>
    <property type="project" value="UniProtKB-KW"/>
</dbReference>
<organism evidence="2 3">
    <name type="scientific">Thalassococcus profundi</name>
    <dbReference type="NCBI Taxonomy" id="2282382"/>
    <lineage>
        <taxon>Bacteria</taxon>
        <taxon>Pseudomonadati</taxon>
        <taxon>Pseudomonadota</taxon>
        <taxon>Alphaproteobacteria</taxon>
        <taxon>Rhodobacterales</taxon>
        <taxon>Roseobacteraceae</taxon>
        <taxon>Thalassococcus</taxon>
    </lineage>
</organism>
<dbReference type="SUPFAM" id="SSF53335">
    <property type="entry name" value="S-adenosyl-L-methionine-dependent methyltransferases"/>
    <property type="match status" value="1"/>
</dbReference>
<protein>
    <submittedName>
        <fullName evidence="2">FkbM family methyltransferase</fullName>
    </submittedName>
</protein>
<evidence type="ECO:0000259" key="1">
    <source>
        <dbReference type="Pfam" id="PF05050"/>
    </source>
</evidence>
<dbReference type="InterPro" id="IPR052514">
    <property type="entry name" value="SAM-dependent_MTase"/>
</dbReference>
<name>A0A369TSV1_9RHOB</name>
<sequence length="294" mass="32783">MGRSCFGGPRNMTGDVNTQAAFGTFRPGFFWRLLFRGTEKGRKVERSKGVAKRLRHFLRGHPRAFDVEQPKEGIRLRLYPAENHCDLTILLSGRHVMSDELDALGARLADAKVFLDVGANVGIASLLARRRMSEDARVIAIEPHPRTRAKLETNLALNDAGNVTVLPFAVGPRAETMEIFPVRAHNAGANTLVPQREPTGEGIAISVRPLTDLLAETGVDRIDVMKIDVEGFEVNALMPFFETAPQSLWPRYLMMEVLFRDNWDVDLVEHLKGLGYTEAHVTRNDVHLVHAEAT</sequence>
<feature type="domain" description="Methyltransferase FkbM" evidence="1">
    <location>
        <begin position="116"/>
        <end position="239"/>
    </location>
</feature>
<dbReference type="NCBIfam" id="TIGR01444">
    <property type="entry name" value="fkbM_fam"/>
    <property type="match status" value="1"/>
</dbReference>
<evidence type="ECO:0000313" key="3">
    <source>
        <dbReference type="Proteomes" id="UP000253977"/>
    </source>
</evidence>
<comment type="caution">
    <text evidence="2">The sequence shown here is derived from an EMBL/GenBank/DDBJ whole genome shotgun (WGS) entry which is preliminary data.</text>
</comment>
<dbReference type="AlphaFoldDB" id="A0A369TSV1"/>
<keyword evidence="3" id="KW-1185">Reference proteome</keyword>
<dbReference type="GO" id="GO:0008168">
    <property type="term" value="F:methyltransferase activity"/>
    <property type="evidence" value="ECO:0007669"/>
    <property type="project" value="UniProtKB-KW"/>
</dbReference>
<keyword evidence="2" id="KW-0489">Methyltransferase</keyword>
<reference evidence="2 3" key="1">
    <citation type="submission" date="2018-07" db="EMBL/GenBank/DDBJ databases">
        <title>Thalassococcus profundi sp. nov., a marine bacterium isolated from deep seawater of Okinawa Trough.</title>
        <authorList>
            <person name="Yu M."/>
        </authorList>
    </citation>
    <scope>NUCLEOTIDE SEQUENCE [LARGE SCALE GENOMIC DNA]</scope>
    <source>
        <strain evidence="2 3">WRAS1</strain>
    </source>
</reference>
<accession>A0A369TSV1</accession>
<dbReference type="InterPro" id="IPR029063">
    <property type="entry name" value="SAM-dependent_MTases_sf"/>
</dbReference>